<dbReference type="AlphaFoldDB" id="A0A8X7U0G2"/>
<name>A0A8X7U0G2_BRACI</name>
<accession>A0A8X7U0G2</accession>
<proteinExistence type="predicted"/>
<evidence type="ECO:0000313" key="1">
    <source>
        <dbReference type="EMBL" id="KAG2260504.1"/>
    </source>
</evidence>
<keyword evidence="2" id="KW-1185">Reference proteome</keyword>
<evidence type="ECO:0000313" key="2">
    <source>
        <dbReference type="Proteomes" id="UP000886595"/>
    </source>
</evidence>
<gene>
    <name evidence="1" type="ORF">Bca52824_079798</name>
</gene>
<organism evidence="1 2">
    <name type="scientific">Brassica carinata</name>
    <name type="common">Ethiopian mustard</name>
    <name type="synonym">Abyssinian cabbage</name>
    <dbReference type="NCBI Taxonomy" id="52824"/>
    <lineage>
        <taxon>Eukaryota</taxon>
        <taxon>Viridiplantae</taxon>
        <taxon>Streptophyta</taxon>
        <taxon>Embryophyta</taxon>
        <taxon>Tracheophyta</taxon>
        <taxon>Spermatophyta</taxon>
        <taxon>Magnoliopsida</taxon>
        <taxon>eudicotyledons</taxon>
        <taxon>Gunneridae</taxon>
        <taxon>Pentapetalae</taxon>
        <taxon>rosids</taxon>
        <taxon>malvids</taxon>
        <taxon>Brassicales</taxon>
        <taxon>Brassicaceae</taxon>
        <taxon>Brassiceae</taxon>
        <taxon>Brassica</taxon>
    </lineage>
</organism>
<comment type="caution">
    <text evidence="1">The sequence shown here is derived from an EMBL/GenBank/DDBJ whole genome shotgun (WGS) entry which is preliminary data.</text>
</comment>
<dbReference type="EMBL" id="JAAMPC010000015">
    <property type="protein sequence ID" value="KAG2260504.1"/>
    <property type="molecule type" value="Genomic_DNA"/>
</dbReference>
<protein>
    <submittedName>
        <fullName evidence="1">Uncharacterized protein</fullName>
    </submittedName>
</protein>
<sequence length="131" mass="15239">MTTAAAWLRAERESHWEEDGANERFKAKKMILRHVDIFKRCSMPYKKKDVNGRAPRSVSYSSCFENVLIFLDAQFVMELLVPELQKEMEDVVGWFNENAQKLPDSKCLTWFKGNTRKTSHLGLIQEGKRLG</sequence>
<reference evidence="1 2" key="1">
    <citation type="submission" date="2020-02" db="EMBL/GenBank/DDBJ databases">
        <authorList>
            <person name="Ma Q."/>
            <person name="Huang Y."/>
            <person name="Song X."/>
            <person name="Pei D."/>
        </authorList>
    </citation>
    <scope>NUCLEOTIDE SEQUENCE [LARGE SCALE GENOMIC DNA]</scope>
    <source>
        <strain evidence="1">Sxm20200214</strain>
        <tissue evidence="1">Leaf</tissue>
    </source>
</reference>
<dbReference type="Proteomes" id="UP000886595">
    <property type="component" value="Unassembled WGS sequence"/>
</dbReference>